<dbReference type="RefSeq" id="WP_126758830.1">
    <property type="nucleotide sequence ID" value="NZ_PIPZ01000001.1"/>
</dbReference>
<gene>
    <name evidence="1" type="ORF">CWI76_02755</name>
</gene>
<dbReference type="OrthoDB" id="6329454at2"/>
<evidence type="ECO:0008006" key="3">
    <source>
        <dbReference type="Google" id="ProtNLM"/>
    </source>
</evidence>
<organism evidence="1 2">
    <name type="scientific">Pseudidiomarina marina</name>
    <dbReference type="NCBI Taxonomy" id="502366"/>
    <lineage>
        <taxon>Bacteria</taxon>
        <taxon>Pseudomonadati</taxon>
        <taxon>Pseudomonadota</taxon>
        <taxon>Gammaproteobacteria</taxon>
        <taxon>Alteromonadales</taxon>
        <taxon>Idiomarinaceae</taxon>
        <taxon>Pseudidiomarina</taxon>
    </lineage>
</organism>
<dbReference type="SUPFAM" id="SSF55961">
    <property type="entry name" value="Bet v1-like"/>
    <property type="match status" value="1"/>
</dbReference>
<accession>A0A432YJR9</accession>
<proteinExistence type="predicted"/>
<keyword evidence="2" id="KW-1185">Reference proteome</keyword>
<protein>
    <recommendedName>
        <fullName evidence="3">SRPBCC domain-containing protein</fullName>
    </recommendedName>
</protein>
<dbReference type="Proteomes" id="UP000288127">
    <property type="component" value="Unassembled WGS sequence"/>
</dbReference>
<evidence type="ECO:0000313" key="1">
    <source>
        <dbReference type="EMBL" id="RUO61202.1"/>
    </source>
</evidence>
<dbReference type="InterPro" id="IPR023393">
    <property type="entry name" value="START-like_dom_sf"/>
</dbReference>
<comment type="caution">
    <text evidence="1">The sequence shown here is derived from an EMBL/GenBank/DDBJ whole genome shotgun (WGS) entry which is preliminary data.</text>
</comment>
<dbReference type="AlphaFoldDB" id="A0A432YJR9"/>
<reference evidence="2" key="1">
    <citation type="journal article" date="2018" name="Front. Microbiol.">
        <title>Genome-Based Analysis Reveals the Taxonomy and Diversity of the Family Idiomarinaceae.</title>
        <authorList>
            <person name="Liu Y."/>
            <person name="Lai Q."/>
            <person name="Shao Z."/>
        </authorList>
    </citation>
    <scope>NUCLEOTIDE SEQUENCE [LARGE SCALE GENOMIC DNA]</scope>
    <source>
        <strain evidence="2">PIM1</strain>
    </source>
</reference>
<dbReference type="EMBL" id="PIPZ01000001">
    <property type="protein sequence ID" value="RUO61202.1"/>
    <property type="molecule type" value="Genomic_DNA"/>
</dbReference>
<sequence length="178" mass="19748">MNRIHQFLFANALLLTATFTPIESQAEVIDSSAQGFTLEFKQTVNASITDVYNGLTDDIGQWWLDDHTWFGEGKNMNLDAVAGGCFCEIFGDSQVQHMQVAMVTPNQFIRLLGGLGPLQGEGVTGVMEWRLTQIDDASTELTVFYRVGGYTPNDLSQWAPAVENVLQQQMSAMKTFVE</sequence>
<dbReference type="Gene3D" id="3.30.530.20">
    <property type="match status" value="1"/>
</dbReference>
<name>A0A432YJR9_9GAMM</name>
<evidence type="ECO:0000313" key="2">
    <source>
        <dbReference type="Proteomes" id="UP000288127"/>
    </source>
</evidence>